<dbReference type="InterPro" id="IPR000477">
    <property type="entry name" value="RT_dom"/>
</dbReference>
<organism evidence="2 3">
    <name type="scientific">Loxostege sticticalis</name>
    <name type="common">Beet webworm moth</name>
    <dbReference type="NCBI Taxonomy" id="481309"/>
    <lineage>
        <taxon>Eukaryota</taxon>
        <taxon>Metazoa</taxon>
        <taxon>Ecdysozoa</taxon>
        <taxon>Arthropoda</taxon>
        <taxon>Hexapoda</taxon>
        <taxon>Insecta</taxon>
        <taxon>Pterygota</taxon>
        <taxon>Neoptera</taxon>
        <taxon>Endopterygota</taxon>
        <taxon>Lepidoptera</taxon>
        <taxon>Glossata</taxon>
        <taxon>Ditrysia</taxon>
        <taxon>Pyraloidea</taxon>
        <taxon>Crambidae</taxon>
        <taxon>Pyraustinae</taxon>
        <taxon>Loxostege</taxon>
    </lineage>
</organism>
<dbReference type="Proteomes" id="UP001549920">
    <property type="component" value="Unassembled WGS sequence"/>
</dbReference>
<dbReference type="PANTHER" id="PTHR24559:SF444">
    <property type="entry name" value="REVERSE TRANSCRIPTASE DOMAIN-CONTAINING PROTEIN"/>
    <property type="match status" value="1"/>
</dbReference>
<keyword evidence="3" id="KW-1185">Reference proteome</keyword>
<evidence type="ECO:0000313" key="3">
    <source>
        <dbReference type="Proteomes" id="UP001549920"/>
    </source>
</evidence>
<comment type="caution">
    <text evidence="2">The sequence shown here is derived from an EMBL/GenBank/DDBJ whole genome shotgun (WGS) entry which is preliminary data.</text>
</comment>
<dbReference type="InterPro" id="IPR053134">
    <property type="entry name" value="RNA-dir_DNA_polymerase"/>
</dbReference>
<evidence type="ECO:0000313" key="2">
    <source>
        <dbReference type="EMBL" id="KAL0894100.1"/>
    </source>
</evidence>
<dbReference type="InterPro" id="IPR043502">
    <property type="entry name" value="DNA/RNA_pol_sf"/>
</dbReference>
<proteinExistence type="predicted"/>
<protein>
    <recommendedName>
        <fullName evidence="1">Reverse transcriptase domain-containing protein</fullName>
    </recommendedName>
</protein>
<dbReference type="EMBL" id="JBEUOH010000005">
    <property type="protein sequence ID" value="KAL0894100.1"/>
    <property type="molecule type" value="Genomic_DNA"/>
</dbReference>
<evidence type="ECO:0000259" key="1">
    <source>
        <dbReference type="Pfam" id="PF00078"/>
    </source>
</evidence>
<gene>
    <name evidence="2" type="ORF">ABMA27_014144</name>
</gene>
<feature type="domain" description="Reverse transcriptase" evidence="1">
    <location>
        <begin position="37"/>
        <end position="137"/>
    </location>
</feature>
<dbReference type="PANTHER" id="PTHR24559">
    <property type="entry name" value="TRANSPOSON TY3-I GAG-POL POLYPROTEIN"/>
    <property type="match status" value="1"/>
</dbReference>
<name>A0ABR3ICW3_LOXSC</name>
<dbReference type="CDD" id="cd01647">
    <property type="entry name" value="RT_LTR"/>
    <property type="match status" value="1"/>
</dbReference>
<reference evidence="2 3" key="1">
    <citation type="submission" date="2024-06" db="EMBL/GenBank/DDBJ databases">
        <title>A chromosome-level genome assembly of beet webworm, Loxostege sticticalis.</title>
        <authorList>
            <person name="Zhang Y."/>
        </authorList>
    </citation>
    <scope>NUCLEOTIDE SEQUENCE [LARGE SCALE GENOMIC DNA]</scope>
    <source>
        <strain evidence="2">AQ026</strain>
        <tissue evidence="2">Whole body</tissue>
    </source>
</reference>
<sequence length="303" mass="34815">MSESEKLATREIVDELLKNDIIQESNSPYASPVLLVDKPSGEKRMCVDYRSLNKITVKEKYPMPIVEDLIDKLKGCKYYTSLDLKSGYYQINVHKDSIAKTAFITPDGHYEFRRMPFGLCNGPSVFQRLMNTVLDNNKWDIHIPRIQQGINSTINKTTAAIPSEVFFGYRLQTDADKLMNEDIQQPIDMTSLRNSVSSRIQDNAEKQKQAFDSKRKPARTYDMNDLVVIKIPSQSNEGQSTKLLPVFKGPFQVTEVLGHDRYKVKDMRGAERTKKRYEGTTCAENMKPWIRLEDLNENNLDMA</sequence>
<dbReference type="Pfam" id="PF00078">
    <property type="entry name" value="RVT_1"/>
    <property type="match status" value="1"/>
</dbReference>
<dbReference type="Gene3D" id="3.10.10.10">
    <property type="entry name" value="HIV Type 1 Reverse Transcriptase, subunit A, domain 1"/>
    <property type="match status" value="1"/>
</dbReference>
<dbReference type="SUPFAM" id="SSF56672">
    <property type="entry name" value="DNA/RNA polymerases"/>
    <property type="match status" value="1"/>
</dbReference>
<accession>A0ABR3ICW3</accession>